<proteinExistence type="predicted"/>
<dbReference type="Proteomes" id="UP001225072">
    <property type="component" value="Unassembled WGS sequence"/>
</dbReference>
<gene>
    <name evidence="1" type="ORF">QE404_002036</name>
</gene>
<protein>
    <submittedName>
        <fullName evidence="1">Uncharacterized protein</fullName>
    </submittedName>
</protein>
<keyword evidence="2" id="KW-1185">Reference proteome</keyword>
<sequence length="37" mass="4049">MCTYSLQFAEIPAAKFPSLGGVAKIQRIFDGVVFNND</sequence>
<name>A0ABU0TIL5_9FLAO</name>
<evidence type="ECO:0000313" key="1">
    <source>
        <dbReference type="EMBL" id="MDQ1096889.1"/>
    </source>
</evidence>
<comment type="caution">
    <text evidence="1">The sequence shown here is derived from an EMBL/GenBank/DDBJ whole genome shotgun (WGS) entry which is preliminary data.</text>
</comment>
<evidence type="ECO:0000313" key="2">
    <source>
        <dbReference type="Proteomes" id="UP001225072"/>
    </source>
</evidence>
<reference evidence="1 2" key="1">
    <citation type="submission" date="2023-07" db="EMBL/GenBank/DDBJ databases">
        <title>Functional and genomic diversity of the sorghum phyllosphere microbiome.</title>
        <authorList>
            <person name="Shade A."/>
        </authorList>
    </citation>
    <scope>NUCLEOTIDE SEQUENCE [LARGE SCALE GENOMIC DNA]</scope>
    <source>
        <strain evidence="1 2">SORGH_AS_1064</strain>
    </source>
</reference>
<dbReference type="EMBL" id="JAUTAL010000001">
    <property type="protein sequence ID" value="MDQ1096889.1"/>
    <property type="molecule type" value="Genomic_DNA"/>
</dbReference>
<organism evidence="1 2">
    <name type="scientific">Chryseobacterium camelliae</name>
    <dbReference type="NCBI Taxonomy" id="1265445"/>
    <lineage>
        <taxon>Bacteria</taxon>
        <taxon>Pseudomonadati</taxon>
        <taxon>Bacteroidota</taxon>
        <taxon>Flavobacteriia</taxon>
        <taxon>Flavobacteriales</taxon>
        <taxon>Weeksellaceae</taxon>
        <taxon>Chryseobacterium group</taxon>
        <taxon>Chryseobacterium</taxon>
    </lineage>
</organism>
<accession>A0ABU0TIL5</accession>